<dbReference type="GO" id="GO:0008233">
    <property type="term" value="F:peptidase activity"/>
    <property type="evidence" value="ECO:0007669"/>
    <property type="project" value="UniProtKB-KW"/>
</dbReference>
<dbReference type="Pfam" id="PF14504">
    <property type="entry name" value="CAP_assoc_N"/>
    <property type="match status" value="1"/>
</dbReference>
<name>A0A8J7G691_9BACL</name>
<gene>
    <name evidence="3" type="ORF">IRY55_06755</name>
</gene>
<keyword evidence="3" id="KW-0645">Protease</keyword>
<accession>A0A8J7G691</accession>
<feature type="domain" description="SCP" evidence="1">
    <location>
        <begin position="260"/>
        <end position="374"/>
    </location>
</feature>
<dbReference type="GO" id="GO:0006508">
    <property type="term" value="P:proteolysis"/>
    <property type="evidence" value="ECO:0007669"/>
    <property type="project" value="UniProtKB-KW"/>
</dbReference>
<feature type="domain" description="CAP-associated" evidence="2">
    <location>
        <begin position="105"/>
        <end position="239"/>
    </location>
</feature>
<evidence type="ECO:0000313" key="3">
    <source>
        <dbReference type="EMBL" id="MBF4501061.1"/>
    </source>
</evidence>
<dbReference type="RefSeq" id="WP_194562542.1">
    <property type="nucleotide sequence ID" value="NZ_JADKPV010000002.1"/>
</dbReference>
<dbReference type="Gene3D" id="3.40.33.10">
    <property type="entry name" value="CAP"/>
    <property type="match status" value="1"/>
</dbReference>
<evidence type="ECO:0000259" key="2">
    <source>
        <dbReference type="Pfam" id="PF14504"/>
    </source>
</evidence>
<organism evidence="3 4">
    <name type="scientific">Savagea serpentis</name>
    <dbReference type="NCBI Taxonomy" id="2785297"/>
    <lineage>
        <taxon>Bacteria</taxon>
        <taxon>Bacillati</taxon>
        <taxon>Bacillota</taxon>
        <taxon>Bacilli</taxon>
        <taxon>Bacillales</taxon>
        <taxon>Caryophanaceae</taxon>
        <taxon>Savagea</taxon>
    </lineage>
</organism>
<comment type="caution">
    <text evidence="3">The sequence shown here is derived from an EMBL/GenBank/DDBJ whole genome shotgun (WGS) entry which is preliminary data.</text>
</comment>
<dbReference type="PANTHER" id="PTHR31157">
    <property type="entry name" value="SCP DOMAIN-CONTAINING PROTEIN"/>
    <property type="match status" value="1"/>
</dbReference>
<protein>
    <submittedName>
        <fullName evidence="3">Serine protease</fullName>
    </submittedName>
</protein>
<reference evidence="3" key="1">
    <citation type="submission" date="2020-11" db="EMBL/GenBank/DDBJ databases">
        <title>Multidrug resistant novel bacterium Savagea serpentis sp. nov., isolated from the scats of a vine snake (Ahaetulla nasuta).</title>
        <authorList>
            <person name="Venkata Ramana V."/>
            <person name="Vikas Patil S."/>
            <person name="Yogita Lugani V."/>
        </authorList>
    </citation>
    <scope>NUCLEOTIDE SEQUENCE</scope>
    <source>
        <strain evidence="3">SN6</strain>
    </source>
</reference>
<keyword evidence="4" id="KW-1185">Reference proteome</keyword>
<evidence type="ECO:0000313" key="4">
    <source>
        <dbReference type="Proteomes" id="UP000622653"/>
    </source>
</evidence>
<dbReference type="InterPro" id="IPR014044">
    <property type="entry name" value="CAP_dom"/>
</dbReference>
<dbReference type="CDD" id="cd05379">
    <property type="entry name" value="CAP_bacterial"/>
    <property type="match status" value="1"/>
</dbReference>
<dbReference type="AlphaFoldDB" id="A0A8J7G691"/>
<dbReference type="InterPro" id="IPR029410">
    <property type="entry name" value="CAP_assoc"/>
</dbReference>
<dbReference type="PANTHER" id="PTHR31157:SF1">
    <property type="entry name" value="SCP DOMAIN-CONTAINING PROTEIN"/>
    <property type="match status" value="1"/>
</dbReference>
<proteinExistence type="predicted"/>
<dbReference type="Proteomes" id="UP000622653">
    <property type="component" value="Unassembled WGS sequence"/>
</dbReference>
<dbReference type="InterPro" id="IPR035940">
    <property type="entry name" value="CAP_sf"/>
</dbReference>
<sequence length="378" mass="44197">MWKTIFRITVLLFILYFTRPLWEKYTTDYVNLDFLHPVDVKVEQWTERAKTSEWPSQMWESIKRNAGDVYDRVRGVVKKPVLEEVATPPAETLPASINEEGTLSLGLSHETILDALGEPKRTLLNEYQTVWHVYHENYHRFMLISYDQQNQIAGLYTNSPETLLSEPVHYGDARESVRKTYGKPLHEMTKGRTIFVLQENEGLDVFQLEDRYVYAFYDEHRNYTLTSLLVVAKALEKQRESMYVSSSQSLRNSYEQLLFELTNAVRVREGKSILRFHDPLASTARKHSIDMAKNNYFSHTNLQGESPFERMRKDRIHYTQAGENLAYGQFSPIFAHEGLMNSYEHRMNTLTPKYTTAGIGVAFNEDEIPYFTQLFLKE</sequence>
<dbReference type="EMBL" id="JADKPV010000002">
    <property type="protein sequence ID" value="MBF4501061.1"/>
    <property type="molecule type" value="Genomic_DNA"/>
</dbReference>
<keyword evidence="3" id="KW-0378">Hydrolase</keyword>
<dbReference type="SUPFAM" id="SSF55797">
    <property type="entry name" value="PR-1-like"/>
    <property type="match status" value="1"/>
</dbReference>
<evidence type="ECO:0000259" key="1">
    <source>
        <dbReference type="Pfam" id="PF00188"/>
    </source>
</evidence>
<dbReference type="Pfam" id="PF00188">
    <property type="entry name" value="CAP"/>
    <property type="match status" value="1"/>
</dbReference>